<dbReference type="Pfam" id="PF00133">
    <property type="entry name" value="tRNA-synt_1"/>
    <property type="match status" value="1"/>
</dbReference>
<dbReference type="GO" id="GO:0004832">
    <property type="term" value="F:valine-tRNA ligase activity"/>
    <property type="evidence" value="ECO:0007669"/>
    <property type="project" value="UniProtKB-EC"/>
</dbReference>
<dbReference type="SUPFAM" id="SSF47323">
    <property type="entry name" value="Anticodon-binding domain of a subclass of class I aminoacyl-tRNA synthetases"/>
    <property type="match status" value="1"/>
</dbReference>
<dbReference type="EMBL" id="JANPWB010000010">
    <property type="protein sequence ID" value="KAJ1146815.1"/>
    <property type="molecule type" value="Genomic_DNA"/>
</dbReference>
<name>A0AAV7R5P7_PLEWA</name>
<evidence type="ECO:0000256" key="15">
    <source>
        <dbReference type="ARBA" id="ARBA00047552"/>
    </source>
</evidence>
<evidence type="ECO:0000313" key="20">
    <source>
        <dbReference type="EMBL" id="KAJ1146815.1"/>
    </source>
</evidence>
<dbReference type="SUPFAM" id="SSF52374">
    <property type="entry name" value="Nucleotidylyl transferase"/>
    <property type="match status" value="1"/>
</dbReference>
<dbReference type="GO" id="GO:0002161">
    <property type="term" value="F:aminoacyl-tRNA deacylase activity"/>
    <property type="evidence" value="ECO:0007669"/>
    <property type="project" value="InterPro"/>
</dbReference>
<dbReference type="Pfam" id="PF08264">
    <property type="entry name" value="Anticodon_1"/>
    <property type="match status" value="1"/>
</dbReference>
<dbReference type="AlphaFoldDB" id="A0AAV7R5P7"/>
<proteinExistence type="inferred from homology"/>
<dbReference type="NCBIfam" id="NF004349">
    <property type="entry name" value="PRK05729.1"/>
    <property type="match status" value="1"/>
</dbReference>
<evidence type="ECO:0000313" key="21">
    <source>
        <dbReference type="Proteomes" id="UP001066276"/>
    </source>
</evidence>
<evidence type="ECO:0000256" key="12">
    <source>
        <dbReference type="ARBA" id="ARBA00029936"/>
    </source>
</evidence>
<dbReference type="PROSITE" id="PS00178">
    <property type="entry name" value="AA_TRNA_LIGASE_I"/>
    <property type="match status" value="1"/>
</dbReference>
<evidence type="ECO:0000256" key="17">
    <source>
        <dbReference type="SAM" id="MobiDB-lite"/>
    </source>
</evidence>
<comment type="similarity">
    <text evidence="2 16">Belongs to the class-I aminoacyl-tRNA synthetase family.</text>
</comment>
<dbReference type="InterPro" id="IPR002300">
    <property type="entry name" value="aa-tRNA-synth_Ia"/>
</dbReference>
<feature type="region of interest" description="Disordered" evidence="17">
    <location>
        <begin position="46"/>
        <end position="69"/>
    </location>
</feature>
<dbReference type="FunFam" id="3.40.50.620:FF:000020">
    <property type="entry name" value="Valine--tRNA ligase, mitochondrial"/>
    <property type="match status" value="1"/>
</dbReference>
<dbReference type="GO" id="GO:0006438">
    <property type="term" value="P:valyl-tRNA aminoacylation"/>
    <property type="evidence" value="ECO:0007669"/>
    <property type="project" value="InterPro"/>
</dbReference>
<evidence type="ECO:0000256" key="8">
    <source>
        <dbReference type="ARBA" id="ARBA00022946"/>
    </source>
</evidence>
<keyword evidence="4 16" id="KW-0436">Ligase</keyword>
<dbReference type="InterPro" id="IPR013155">
    <property type="entry name" value="M/V/L/I-tRNA-synth_anticd-bd"/>
</dbReference>
<comment type="function">
    <text evidence="14">Catalyzes the attachment of valine to tRNA(Val) in a two-step reaction: valine is first activated by ATP to form Val-AMP and then transferred to the acceptor end of tRNA(Val).</text>
</comment>
<evidence type="ECO:0000256" key="3">
    <source>
        <dbReference type="ARBA" id="ARBA00013169"/>
    </source>
</evidence>
<dbReference type="CDD" id="cd07962">
    <property type="entry name" value="Anticodon_Ia_Val"/>
    <property type="match status" value="1"/>
</dbReference>
<comment type="caution">
    <text evidence="20">The sequence shown here is derived from an EMBL/GenBank/DDBJ whole genome shotgun (WGS) entry which is preliminary data.</text>
</comment>
<feature type="domain" description="Methionyl/Valyl/Leucyl/Isoleucyl-tRNA synthetase anticodon-binding" evidence="19">
    <location>
        <begin position="797"/>
        <end position="947"/>
    </location>
</feature>
<keyword evidence="7 16" id="KW-0648">Protein biosynthesis</keyword>
<reference evidence="20" key="1">
    <citation type="journal article" date="2022" name="bioRxiv">
        <title>Sequencing and chromosome-scale assembly of the giantPleurodeles waltlgenome.</title>
        <authorList>
            <person name="Brown T."/>
            <person name="Elewa A."/>
            <person name="Iarovenko S."/>
            <person name="Subramanian E."/>
            <person name="Araus A.J."/>
            <person name="Petzold A."/>
            <person name="Susuki M."/>
            <person name="Suzuki K.-i.T."/>
            <person name="Hayashi T."/>
            <person name="Toyoda A."/>
            <person name="Oliveira C."/>
            <person name="Osipova E."/>
            <person name="Leigh N.D."/>
            <person name="Simon A."/>
            <person name="Yun M.H."/>
        </authorList>
    </citation>
    <scope>NUCLEOTIDE SEQUENCE</scope>
    <source>
        <strain evidence="20">20211129_DDA</strain>
        <tissue evidence="20">Liver</tissue>
    </source>
</reference>
<dbReference type="GO" id="GO:0005524">
    <property type="term" value="F:ATP binding"/>
    <property type="evidence" value="ECO:0007669"/>
    <property type="project" value="UniProtKB-KW"/>
</dbReference>
<feature type="compositionally biased region" description="Basic and acidic residues" evidence="17">
    <location>
        <begin position="56"/>
        <end position="69"/>
    </location>
</feature>
<evidence type="ECO:0000256" key="14">
    <source>
        <dbReference type="ARBA" id="ARBA00043854"/>
    </source>
</evidence>
<dbReference type="InterPro" id="IPR014729">
    <property type="entry name" value="Rossmann-like_a/b/a_fold"/>
</dbReference>
<keyword evidence="9" id="KW-0496">Mitochondrion</keyword>
<evidence type="ECO:0000259" key="18">
    <source>
        <dbReference type="Pfam" id="PF00133"/>
    </source>
</evidence>
<dbReference type="Gene3D" id="1.10.287.380">
    <property type="entry name" value="Valyl-tRNA synthetase, C-terminal domain"/>
    <property type="match status" value="1"/>
</dbReference>
<dbReference type="GO" id="GO:0005829">
    <property type="term" value="C:cytosol"/>
    <property type="evidence" value="ECO:0007669"/>
    <property type="project" value="TreeGrafter"/>
</dbReference>
<dbReference type="Gene3D" id="3.40.50.620">
    <property type="entry name" value="HUPs"/>
    <property type="match status" value="2"/>
</dbReference>
<evidence type="ECO:0000256" key="2">
    <source>
        <dbReference type="ARBA" id="ARBA00005594"/>
    </source>
</evidence>
<feature type="domain" description="Aminoacyl-tRNA synthetase class Ia" evidence="18">
    <location>
        <begin position="127"/>
        <end position="752"/>
    </location>
</feature>
<evidence type="ECO:0000256" key="5">
    <source>
        <dbReference type="ARBA" id="ARBA00022741"/>
    </source>
</evidence>
<dbReference type="NCBIfam" id="TIGR00422">
    <property type="entry name" value="valS"/>
    <property type="match status" value="1"/>
</dbReference>
<evidence type="ECO:0000256" key="10">
    <source>
        <dbReference type="ARBA" id="ARBA00023146"/>
    </source>
</evidence>
<dbReference type="InterPro" id="IPR002303">
    <property type="entry name" value="Valyl-tRNA_ligase"/>
</dbReference>
<dbReference type="InterPro" id="IPR037118">
    <property type="entry name" value="Val-tRNA_synth_C_sf"/>
</dbReference>
<dbReference type="InterPro" id="IPR009080">
    <property type="entry name" value="tRNAsynth_Ia_anticodon-bd"/>
</dbReference>
<keyword evidence="5 16" id="KW-0547">Nucleotide-binding</keyword>
<dbReference type="InterPro" id="IPR001412">
    <property type="entry name" value="aa-tRNA-synth_I_CS"/>
</dbReference>
<dbReference type="GO" id="GO:0005739">
    <property type="term" value="C:mitochondrion"/>
    <property type="evidence" value="ECO:0007669"/>
    <property type="project" value="UniProtKB-SubCell"/>
</dbReference>
<dbReference type="PRINTS" id="PR00986">
    <property type="entry name" value="TRNASYNTHVAL"/>
</dbReference>
<evidence type="ECO:0000256" key="1">
    <source>
        <dbReference type="ARBA" id="ARBA00004173"/>
    </source>
</evidence>
<comment type="subcellular location">
    <subcellularLocation>
        <location evidence="1">Mitochondrion</location>
    </subcellularLocation>
</comment>
<comment type="catalytic activity">
    <reaction evidence="15">
        <text>tRNA(Val) + L-valine + ATP = L-valyl-tRNA(Val) + AMP + diphosphate</text>
        <dbReference type="Rhea" id="RHEA:10704"/>
        <dbReference type="Rhea" id="RHEA-COMP:9672"/>
        <dbReference type="Rhea" id="RHEA-COMP:9708"/>
        <dbReference type="ChEBI" id="CHEBI:30616"/>
        <dbReference type="ChEBI" id="CHEBI:33019"/>
        <dbReference type="ChEBI" id="CHEBI:57762"/>
        <dbReference type="ChEBI" id="CHEBI:78442"/>
        <dbReference type="ChEBI" id="CHEBI:78537"/>
        <dbReference type="ChEBI" id="CHEBI:456215"/>
        <dbReference type="EC" id="6.1.1.9"/>
    </reaction>
</comment>
<gene>
    <name evidence="20" type="ORF">NDU88_013074</name>
</gene>
<dbReference type="SUPFAM" id="SSF50677">
    <property type="entry name" value="ValRS/IleRS/LeuRS editing domain"/>
    <property type="match status" value="1"/>
</dbReference>
<evidence type="ECO:0000256" key="4">
    <source>
        <dbReference type="ARBA" id="ARBA00022598"/>
    </source>
</evidence>
<keyword evidence="10 16" id="KW-0030">Aminoacyl-tRNA synthetase</keyword>
<dbReference type="PANTHER" id="PTHR11946:SF71">
    <property type="entry name" value="VALINE--TRNA LIGASE, MITOCHONDRIAL"/>
    <property type="match status" value="1"/>
</dbReference>
<organism evidence="20 21">
    <name type="scientific">Pleurodeles waltl</name>
    <name type="common">Iberian ribbed newt</name>
    <dbReference type="NCBI Taxonomy" id="8319"/>
    <lineage>
        <taxon>Eukaryota</taxon>
        <taxon>Metazoa</taxon>
        <taxon>Chordata</taxon>
        <taxon>Craniata</taxon>
        <taxon>Vertebrata</taxon>
        <taxon>Euteleostomi</taxon>
        <taxon>Amphibia</taxon>
        <taxon>Batrachia</taxon>
        <taxon>Caudata</taxon>
        <taxon>Salamandroidea</taxon>
        <taxon>Salamandridae</taxon>
        <taxon>Pleurodelinae</taxon>
        <taxon>Pleurodeles</taxon>
    </lineage>
</organism>
<dbReference type="HAMAP" id="MF_02004">
    <property type="entry name" value="Val_tRNA_synth_type1"/>
    <property type="match status" value="1"/>
</dbReference>
<dbReference type="Gene3D" id="1.10.730.10">
    <property type="entry name" value="Isoleucyl-tRNA Synthetase, Domain 1"/>
    <property type="match status" value="1"/>
</dbReference>
<evidence type="ECO:0000256" key="7">
    <source>
        <dbReference type="ARBA" id="ARBA00022917"/>
    </source>
</evidence>
<evidence type="ECO:0000256" key="9">
    <source>
        <dbReference type="ARBA" id="ARBA00023128"/>
    </source>
</evidence>
<evidence type="ECO:0000256" key="6">
    <source>
        <dbReference type="ARBA" id="ARBA00022840"/>
    </source>
</evidence>
<keyword evidence="8" id="KW-0809">Transit peptide</keyword>
<dbReference type="CDD" id="cd00817">
    <property type="entry name" value="ValRS_core"/>
    <property type="match status" value="1"/>
</dbReference>
<dbReference type="PANTHER" id="PTHR11946">
    <property type="entry name" value="VALYL-TRNA SYNTHETASES"/>
    <property type="match status" value="1"/>
</dbReference>
<sequence length="1087" mass="122802">MLRLSLGTRHGPSQVWAHLLLPTRGAGYVDVKPWVLSRSWTSEAAGPSAQASRLRNKSEKERRQREKQQAIDARLSLAETKVSRGQAKAWKKKEVIPYSGATELGQKKDTSVPLPSSYSPCYVEAAWYHWWVKEGFFKPENQRRLPHAQERTFSLCIPPPNVTGSLHLGHALTVAVEDALVRWRRMQGWRVLWVPGSDHAGIATQAVVERYLWKERGLRRHSLGREEFLREVWKWKEEKGDEIFHQLRTLGASLDWDRACFTMDPKFSLAVTEAFVRLHEDGLVYRRRKLVNWSCALRSTISDIEVESRALSGRTYLSVPGYQEKIPFGLMVTFAYNVDGEDQEVCVATTRPETMLGDVAVAVHPEDSRYLGFHGKRLRHPFTDRLLPIITDRLVDPEVGTGAVKVTPGHSPVDHELGLAHGLPLVSVIGEDGAMMAECGDWLQGVGRFHARDKVVAALRQQGLYRGTRDHSMLLPVCSRSGDVVEYLLKSQWFVRCAEMAKSASQAVDSGRLQIIPSVHGKVWKKWLSDISDWCVSRQLWWGHQVPAYMVSDLQSSNSPQDESEAFWVVARSEAEALKKAAEMLGTPEQDILLRRDPDVLDTWFSSGLFPFAMLGWPEQTQDLSQFYPNSLLETGSDLIFFWVARMVMLGQQLTGQLPFSQVFLHSMVRDAHGRKMSKSLGNVLDPLDVISGVSLQRLHEKLRDGNLDPREVALAEEGQRRDFPSGIPECGTDALRFALCSHRVQGDDLNLDVAAVLSIRHFCNKVWNSLKFTLAALGEEFSPVPLGELSPTSPMDVWICSRLSQTVSDCGRHFADYELHSVTSAIHGFWLQNLCDVYLESVKPVLRAGDPPRVRGVQQVLFWCSEVSLRLLAPFMPFLAEELWQRLPRRGDAPAPSICVAPYPCGQQLAHWRQPRVESDLLFVQDVVRAIRALRVGYQLSRARPEVTVICPEEGMARILQEYQEPLQTLSLSGTLRVLPLAGERTPARCAVGVVNEQCRVYLSLQGLVDPQQELLRLAPRQQKLERQLWELRARMEAEGYSEKHPQSVQDEHRRKIIALETEAARLAEVAQSFQRLLSEGEETGV</sequence>
<evidence type="ECO:0000256" key="16">
    <source>
        <dbReference type="RuleBase" id="RU363035"/>
    </source>
</evidence>
<evidence type="ECO:0000256" key="11">
    <source>
        <dbReference type="ARBA" id="ARBA00024407"/>
    </source>
</evidence>
<evidence type="ECO:0000259" key="19">
    <source>
        <dbReference type="Pfam" id="PF08264"/>
    </source>
</evidence>
<protein>
    <recommendedName>
        <fullName evidence="11">Valine--tRNA ligase</fullName>
        <ecNumber evidence="3">6.1.1.9</ecNumber>
    </recommendedName>
    <alternativeName>
        <fullName evidence="13">Valine--tRNA ligase, mitochondrial</fullName>
    </alternativeName>
    <alternativeName>
        <fullName evidence="12">Valyl-tRNA synthetase</fullName>
    </alternativeName>
</protein>
<dbReference type="InterPro" id="IPR009008">
    <property type="entry name" value="Val/Leu/Ile-tRNA-synth_edit"/>
</dbReference>
<dbReference type="Proteomes" id="UP001066276">
    <property type="component" value="Chromosome 6"/>
</dbReference>
<evidence type="ECO:0000256" key="13">
    <source>
        <dbReference type="ARBA" id="ARBA00040837"/>
    </source>
</evidence>
<dbReference type="InterPro" id="IPR033705">
    <property type="entry name" value="Anticodon_Ia_Val"/>
</dbReference>
<keyword evidence="21" id="KW-1185">Reference proteome</keyword>
<dbReference type="EC" id="6.1.1.9" evidence="3"/>
<dbReference type="Gene3D" id="3.90.740.10">
    <property type="entry name" value="Valyl/Leucyl/Isoleucyl-tRNA synthetase, editing domain"/>
    <property type="match status" value="2"/>
</dbReference>
<accession>A0AAV7R5P7</accession>
<dbReference type="FunFam" id="3.40.50.620:FF:000120">
    <property type="entry name" value="Valine--tRNA ligase, mitochondrial"/>
    <property type="match status" value="1"/>
</dbReference>
<dbReference type="FunFam" id="1.10.730.10:FF:000019">
    <property type="entry name" value="Valine--tRNA ligase, mitochondrial"/>
    <property type="match status" value="1"/>
</dbReference>
<keyword evidence="6 16" id="KW-0067">ATP-binding</keyword>